<dbReference type="EMBL" id="ADWQ01000073">
    <property type="protein sequence ID" value="EFU32520.1"/>
    <property type="molecule type" value="Genomic_DNA"/>
</dbReference>
<comment type="caution">
    <text evidence="1">The sequence shown here is derived from an EMBL/GenBank/DDBJ whole genome shotgun (WGS) entry which is preliminary data.</text>
</comment>
<reference evidence="1 2" key="1">
    <citation type="submission" date="2010-09" db="EMBL/GenBank/DDBJ databases">
        <authorList>
            <person name="Weinstock G."/>
            <person name="Sodergren E."/>
            <person name="Clifton S."/>
            <person name="Fulton L."/>
            <person name="Fulton B."/>
            <person name="Courtney L."/>
            <person name="Fronick C."/>
            <person name="Harrison M."/>
            <person name="Strong C."/>
            <person name="Farmer C."/>
            <person name="Delahaunty K."/>
            <person name="Markovic C."/>
            <person name="Hall O."/>
            <person name="Minx P."/>
            <person name="Tomlinson C."/>
            <person name="Mitreva M."/>
            <person name="Hou S."/>
            <person name="Chen J."/>
            <person name="Wollam A."/>
            <person name="Pepin K.H."/>
            <person name="Johnson M."/>
            <person name="Bhonagiri V."/>
            <person name="Zhang X."/>
            <person name="Suruliraj S."/>
            <person name="Warren W."/>
            <person name="Chinwalla A."/>
            <person name="Mardis E.R."/>
            <person name="Wilson R.K."/>
        </authorList>
    </citation>
    <scope>NUCLEOTIDE SEQUENCE [LARGE SCALE GENOMIC DNA]</scope>
    <source>
        <strain evidence="1 2">MS 85-1</strain>
    </source>
</reference>
<dbReference type="AlphaFoldDB" id="A0AAN3M4H0"/>
<sequence>MSLAGAAVQRMCGADTGLKNGITQTAFAGAGFTHNANHGLVMNNTVEMFKDFLAYFFRKKRQI</sequence>
<evidence type="ECO:0000313" key="2">
    <source>
        <dbReference type="Proteomes" id="UP000005056"/>
    </source>
</evidence>
<evidence type="ECO:0000313" key="1">
    <source>
        <dbReference type="EMBL" id="EFU32520.1"/>
    </source>
</evidence>
<protein>
    <submittedName>
        <fullName evidence="1">Uncharacterized protein</fullName>
    </submittedName>
</protein>
<gene>
    <name evidence="1" type="ORF">HMPREF9350_05652</name>
</gene>
<name>A0AAN3M4H0_ECOLX</name>
<dbReference type="Proteomes" id="UP000005056">
    <property type="component" value="Unassembled WGS sequence"/>
</dbReference>
<proteinExistence type="predicted"/>
<organism evidence="1 2">
    <name type="scientific">Escherichia coli MS 85-1</name>
    <dbReference type="NCBI Taxonomy" id="679202"/>
    <lineage>
        <taxon>Bacteria</taxon>
        <taxon>Pseudomonadati</taxon>
        <taxon>Pseudomonadota</taxon>
        <taxon>Gammaproteobacteria</taxon>
        <taxon>Enterobacterales</taxon>
        <taxon>Enterobacteriaceae</taxon>
        <taxon>Escherichia</taxon>
    </lineage>
</organism>
<accession>A0AAN3M4H0</accession>